<comment type="similarity">
    <text evidence="1">Belongs to the carbohydrate kinase PfkB family.</text>
</comment>
<sequence length="331" mass="36165">MYINFDRTKPKDVVAFGRATIDLYANEVGPMEDAKTFSKYVGGSPANTSVAMARLGMKVGYIGKVSDDQFGRFIVRFLSKEGIDTSHIAVAAQGILSGVTMGEILKDQCNCFMYRNDCADIHILPTELDENYIGSHKLLLISGTSLSHSPARESVFLAMEMAHRNGTMVAIDLDYRAGTWDNQEETSIYLTLASEKADIVVGTRDEFDAMECLYHIGNKESPKSAAWLLKKGVKIVVIKNGKKGSLVFTENEQYTGGIYPTEVLKSFGAGDAYSSAFNYGLLHDLTIEEALKYAAAASSITITGHSCSDAMPSLLAVQNYVATHDYIIQNP</sequence>
<reference evidence="7 8" key="1">
    <citation type="journal article" date="2021" name="Microbiol. Resour. Announc.">
        <title>Complete Genome Sequences of Three Human Oral Treponema parvum Isolates.</title>
        <authorList>
            <person name="Zeng H."/>
            <person name="Watt R.M."/>
        </authorList>
    </citation>
    <scope>NUCLEOTIDE SEQUENCE [LARGE SCALE GENOMIC DNA]</scope>
    <source>
        <strain evidence="7 8">ATCC 700770</strain>
    </source>
</reference>
<gene>
    <name evidence="7" type="primary">iolC</name>
    <name evidence="7" type="ORF">HRQ91_09435</name>
</gene>
<protein>
    <submittedName>
        <fullName evidence="7">5-dehydro-2-deoxygluconokinase</fullName>
        <ecNumber evidence="7">2.7.1.92</ecNumber>
    </submittedName>
</protein>
<dbReference type="AlphaFoldDB" id="A0A975F5G9"/>
<dbReference type="GO" id="GO:0005524">
    <property type="term" value="F:ATP binding"/>
    <property type="evidence" value="ECO:0007669"/>
    <property type="project" value="UniProtKB-KW"/>
</dbReference>
<dbReference type="KEGG" id="tpav:HRQ91_09435"/>
<dbReference type="InterPro" id="IPR030830">
    <property type="entry name" value="Myo_inos_IolC"/>
</dbReference>
<keyword evidence="5" id="KW-0067">ATP-binding</keyword>
<evidence type="ECO:0000256" key="5">
    <source>
        <dbReference type="ARBA" id="ARBA00022840"/>
    </source>
</evidence>
<dbReference type="Pfam" id="PF00294">
    <property type="entry name" value="PfkB"/>
    <property type="match status" value="1"/>
</dbReference>
<evidence type="ECO:0000313" key="7">
    <source>
        <dbReference type="EMBL" id="QTQ14663.1"/>
    </source>
</evidence>
<dbReference type="NCBIfam" id="TIGR04382">
    <property type="entry name" value="myo_inos_iolC_N"/>
    <property type="match status" value="1"/>
</dbReference>
<dbReference type="EMBL" id="CP054142">
    <property type="protein sequence ID" value="QTQ14663.1"/>
    <property type="molecule type" value="Genomic_DNA"/>
</dbReference>
<keyword evidence="2 7" id="KW-0808">Transferase</keyword>
<feature type="domain" description="Carbohydrate kinase PfkB" evidence="6">
    <location>
        <begin position="11"/>
        <end position="312"/>
    </location>
</feature>
<accession>A0A975F5G9</accession>
<dbReference type="CDD" id="cd01166">
    <property type="entry name" value="KdgK"/>
    <property type="match status" value="1"/>
</dbReference>
<evidence type="ECO:0000259" key="6">
    <source>
        <dbReference type="Pfam" id="PF00294"/>
    </source>
</evidence>
<dbReference type="Proteomes" id="UP000671908">
    <property type="component" value="Chromosome"/>
</dbReference>
<dbReference type="EC" id="2.7.1.92" evidence="7"/>
<evidence type="ECO:0000256" key="2">
    <source>
        <dbReference type="ARBA" id="ARBA00022679"/>
    </source>
</evidence>
<dbReference type="SUPFAM" id="SSF53613">
    <property type="entry name" value="Ribokinase-like"/>
    <property type="match status" value="1"/>
</dbReference>
<keyword evidence="4" id="KW-0418">Kinase</keyword>
<evidence type="ECO:0000256" key="3">
    <source>
        <dbReference type="ARBA" id="ARBA00022741"/>
    </source>
</evidence>
<evidence type="ECO:0000256" key="1">
    <source>
        <dbReference type="ARBA" id="ARBA00010688"/>
    </source>
</evidence>
<dbReference type="InterPro" id="IPR023314">
    <property type="entry name" value="Myo_inos_IolC-like_sf"/>
</dbReference>
<keyword evidence="3" id="KW-0547">Nucleotide-binding</keyword>
<organism evidence="7 8">
    <name type="scientific">Treponema parvum</name>
    <dbReference type="NCBI Taxonomy" id="138851"/>
    <lineage>
        <taxon>Bacteria</taxon>
        <taxon>Pseudomonadati</taxon>
        <taxon>Spirochaetota</taxon>
        <taxon>Spirochaetia</taxon>
        <taxon>Spirochaetales</taxon>
        <taxon>Treponemataceae</taxon>
        <taxon>Treponema</taxon>
    </lineage>
</organism>
<dbReference type="InterPro" id="IPR050306">
    <property type="entry name" value="PfkB_Carbo_kinase"/>
</dbReference>
<dbReference type="GO" id="GO:0047590">
    <property type="term" value="F:5-dehydro-2-deoxygluconokinase activity"/>
    <property type="evidence" value="ECO:0007669"/>
    <property type="project" value="UniProtKB-EC"/>
</dbReference>
<dbReference type="InterPro" id="IPR011611">
    <property type="entry name" value="PfkB_dom"/>
</dbReference>
<name>A0A975F5G9_9SPIR</name>
<dbReference type="InterPro" id="IPR029056">
    <property type="entry name" value="Ribokinase-like"/>
</dbReference>
<proteinExistence type="inferred from homology"/>
<dbReference type="Gene3D" id="2.20.150.10">
    <property type="entry name" value="putative 5-dehydro-2- deoxygluconokinase"/>
    <property type="match status" value="1"/>
</dbReference>
<dbReference type="RefSeq" id="WP_210119308.1">
    <property type="nucleotide sequence ID" value="NZ_CP054142.1"/>
</dbReference>
<evidence type="ECO:0000313" key="8">
    <source>
        <dbReference type="Proteomes" id="UP000671908"/>
    </source>
</evidence>
<dbReference type="PANTHER" id="PTHR43085:SF49">
    <property type="entry name" value="5-DEHYDRO-2-DEOXYGLUCONOKINASE"/>
    <property type="match status" value="1"/>
</dbReference>
<dbReference type="PANTHER" id="PTHR43085">
    <property type="entry name" value="HEXOKINASE FAMILY MEMBER"/>
    <property type="match status" value="1"/>
</dbReference>
<keyword evidence="8" id="KW-1185">Reference proteome</keyword>
<evidence type="ECO:0000256" key="4">
    <source>
        <dbReference type="ARBA" id="ARBA00022777"/>
    </source>
</evidence>
<dbReference type="Gene3D" id="3.40.1190.20">
    <property type="match status" value="1"/>
</dbReference>